<dbReference type="NCBIfam" id="TIGR03124">
    <property type="entry name" value="citrate_citX"/>
    <property type="match status" value="1"/>
</dbReference>
<dbReference type="GO" id="GO:0050519">
    <property type="term" value="F:holo-citrate lyase synthase activity"/>
    <property type="evidence" value="ECO:0007669"/>
    <property type="project" value="UniProtKB-EC"/>
</dbReference>
<dbReference type="EC" id="2.7.7.61" evidence="1"/>
<reference evidence="5 6" key="1">
    <citation type="journal article" date="2016" name="Int. J. Syst. Evol. Microbiol.">
        <title>Streptococcuspantholopis sp. nov., isolated from faeces of the Tibetan antelope (Pantholops hodgsonii).</title>
        <authorList>
            <person name="Bai X."/>
            <person name="Xiong Y."/>
            <person name="Lu S."/>
            <person name="Jin D."/>
            <person name="Lai X."/>
            <person name="Yang J."/>
            <person name="Niu L."/>
            <person name="Hu S."/>
            <person name="Meng X."/>
            <person name="Pu J."/>
            <person name="Ye C."/>
            <person name="Xu J."/>
        </authorList>
    </citation>
    <scope>NUCLEOTIDE SEQUENCE [LARGE SCALE GENOMIC DNA]</scope>
    <source>
        <strain evidence="5 6">TA 26</strain>
    </source>
</reference>
<sequence length="180" mass="20499">MFSFGSSVSLQEVLAGREWRLERQKQLLGLYRDMVLLDFKCNIPGPIKNNASIERLFQHGLEAIIQLLNGHKILILHQQVKNAKVGPEAFLVVDSTAEALKGLMIAFEESSPLARLYDSDVLYRDPHYLEPMSLSRQELGYPQRTCLICDRPAKECGRSRQHSVEEMQAAIERLCQAYLP</sequence>
<keyword evidence="3" id="KW-0548">Nucleotidyltransferase</keyword>
<keyword evidence="6" id="KW-1185">Reference proteome</keyword>
<evidence type="ECO:0000256" key="3">
    <source>
        <dbReference type="ARBA" id="ARBA00022695"/>
    </source>
</evidence>
<proteinExistence type="predicted"/>
<dbReference type="EMBL" id="CP014699">
    <property type="protein sequence ID" value="AND79654.1"/>
    <property type="molecule type" value="Genomic_DNA"/>
</dbReference>
<gene>
    <name evidence="5" type="ORF">A0O21_06270</name>
</gene>
<dbReference type="Proteomes" id="UP000077317">
    <property type="component" value="Chromosome"/>
</dbReference>
<accession>A0A172Q860</accession>
<dbReference type="GO" id="GO:0051191">
    <property type="term" value="P:prosthetic group biosynthetic process"/>
    <property type="evidence" value="ECO:0007669"/>
    <property type="project" value="InterPro"/>
</dbReference>
<dbReference type="NCBIfam" id="NF002383">
    <property type="entry name" value="PRK01392.1"/>
    <property type="match status" value="1"/>
</dbReference>
<dbReference type="Pfam" id="PF03802">
    <property type="entry name" value="CitX"/>
    <property type="match status" value="1"/>
</dbReference>
<organism evidence="5 6">
    <name type="scientific">Streptococcus pantholopis</name>
    <dbReference type="NCBI Taxonomy" id="1811193"/>
    <lineage>
        <taxon>Bacteria</taxon>
        <taxon>Bacillati</taxon>
        <taxon>Bacillota</taxon>
        <taxon>Bacilli</taxon>
        <taxon>Lactobacillales</taxon>
        <taxon>Streptococcaceae</taxon>
        <taxon>Streptococcus</taxon>
    </lineage>
</organism>
<dbReference type="AlphaFoldDB" id="A0A172Q860"/>
<keyword evidence="2" id="KW-0808">Transferase</keyword>
<dbReference type="OrthoDB" id="3196716at2"/>
<dbReference type="RefSeq" id="WP_067063004.1">
    <property type="nucleotide sequence ID" value="NZ_CP014699.1"/>
</dbReference>
<reference evidence="6" key="2">
    <citation type="submission" date="2016-03" db="EMBL/GenBank/DDBJ databases">
        <title>Streptococcus antelopensis sp. nov., isolated from the feces of the Tibetan antelope (Pantholops hodgsonii) in Hoh Xil National Nature Reserve, Qinghai, China.</title>
        <authorList>
            <person name="Bai X."/>
        </authorList>
    </citation>
    <scope>NUCLEOTIDE SEQUENCE [LARGE SCALE GENOMIC DNA]</scope>
    <source>
        <strain evidence="6">TA 26</strain>
    </source>
</reference>
<comment type="catalytic activity">
    <reaction evidence="4">
        <text>apo-[citrate lyase ACP] + 2'-(5''-triphospho-alpha-D-ribosyl)-3'-dephospho-CoA = holo-[citrate lyase ACP] + diphosphate</text>
        <dbReference type="Rhea" id="RHEA:16333"/>
        <dbReference type="Rhea" id="RHEA-COMP:10157"/>
        <dbReference type="Rhea" id="RHEA-COMP:10158"/>
        <dbReference type="ChEBI" id="CHEBI:29999"/>
        <dbReference type="ChEBI" id="CHEBI:33019"/>
        <dbReference type="ChEBI" id="CHEBI:61378"/>
        <dbReference type="ChEBI" id="CHEBI:82683"/>
        <dbReference type="EC" id="2.7.7.61"/>
    </reaction>
</comment>
<dbReference type="STRING" id="1811193.A0O21_06270"/>
<protein>
    <recommendedName>
        <fullName evidence="1">citrate lyase holo-[acyl-carrier protein] synthase</fullName>
        <ecNumber evidence="1">2.7.7.61</ecNumber>
    </recommendedName>
</protein>
<evidence type="ECO:0000256" key="2">
    <source>
        <dbReference type="ARBA" id="ARBA00022679"/>
    </source>
</evidence>
<evidence type="ECO:0000256" key="4">
    <source>
        <dbReference type="ARBA" id="ARBA00048574"/>
    </source>
</evidence>
<evidence type="ECO:0000313" key="6">
    <source>
        <dbReference type="Proteomes" id="UP000077317"/>
    </source>
</evidence>
<evidence type="ECO:0000313" key="5">
    <source>
        <dbReference type="EMBL" id="AND79654.1"/>
    </source>
</evidence>
<dbReference type="KEGG" id="spat:A0O21_06270"/>
<dbReference type="InterPro" id="IPR005551">
    <property type="entry name" value="CitX"/>
</dbReference>
<evidence type="ECO:0000256" key="1">
    <source>
        <dbReference type="ARBA" id="ARBA00012524"/>
    </source>
</evidence>
<name>A0A172Q860_9STRE</name>